<feature type="domain" description="Nucleoside transporter/FeoB GTPase Gate" evidence="10">
    <location>
        <begin position="106"/>
        <end position="203"/>
    </location>
</feature>
<dbReference type="Proteomes" id="UP001224392">
    <property type="component" value="Unassembled WGS sequence"/>
</dbReference>
<evidence type="ECO:0000256" key="1">
    <source>
        <dbReference type="ARBA" id="ARBA00004651"/>
    </source>
</evidence>
<evidence type="ECO:0000256" key="4">
    <source>
        <dbReference type="ARBA" id="ARBA00022692"/>
    </source>
</evidence>
<comment type="caution">
    <text evidence="11">The sequence shown here is derived from an EMBL/GenBank/DDBJ whole genome shotgun (WGS) entry which is preliminary data.</text>
</comment>
<evidence type="ECO:0000256" key="6">
    <source>
        <dbReference type="ARBA" id="ARBA00023136"/>
    </source>
</evidence>
<evidence type="ECO:0000259" key="10">
    <source>
        <dbReference type="Pfam" id="PF07670"/>
    </source>
</evidence>
<evidence type="ECO:0000256" key="2">
    <source>
        <dbReference type="ARBA" id="ARBA00009033"/>
    </source>
</evidence>
<name>A0ABQ6LUU4_9GAMM</name>
<keyword evidence="5 7" id="KW-1133">Transmembrane helix</keyword>
<feature type="transmembrane region" description="Helical" evidence="7">
    <location>
        <begin position="359"/>
        <end position="377"/>
    </location>
</feature>
<feature type="transmembrane region" description="Helical" evidence="7">
    <location>
        <begin position="7"/>
        <end position="26"/>
    </location>
</feature>
<comment type="similarity">
    <text evidence="2">Belongs to the concentrative nucleoside transporter (CNT) (TC 2.A.41) family.</text>
</comment>
<organism evidence="11 12">
    <name type="scientific">Biformimicrobium ophioploci</name>
    <dbReference type="NCBI Taxonomy" id="3036711"/>
    <lineage>
        <taxon>Bacteria</taxon>
        <taxon>Pseudomonadati</taxon>
        <taxon>Pseudomonadota</taxon>
        <taxon>Gammaproteobacteria</taxon>
        <taxon>Cellvibrionales</taxon>
        <taxon>Microbulbiferaceae</taxon>
        <taxon>Biformimicrobium</taxon>
    </lineage>
</organism>
<feature type="transmembrane region" description="Helical" evidence="7">
    <location>
        <begin position="149"/>
        <end position="169"/>
    </location>
</feature>
<dbReference type="InterPro" id="IPR008276">
    <property type="entry name" value="C_nuclsd_transpt"/>
</dbReference>
<evidence type="ECO:0000256" key="7">
    <source>
        <dbReference type="SAM" id="Phobius"/>
    </source>
</evidence>
<feature type="transmembrane region" description="Helical" evidence="7">
    <location>
        <begin position="213"/>
        <end position="234"/>
    </location>
</feature>
<reference evidence="11 12" key="1">
    <citation type="submission" date="2023-04" db="EMBL/GenBank/DDBJ databases">
        <title>Marinobulbifer ophiurae gen. nov., sp. Nov., isolate from tissue of brittle star Ophioplocus japonicus.</title>
        <authorList>
            <person name="Kawano K."/>
            <person name="Sawayama S."/>
            <person name="Nakagawa S."/>
        </authorList>
    </citation>
    <scope>NUCLEOTIDE SEQUENCE [LARGE SCALE GENOMIC DNA]</scope>
    <source>
        <strain evidence="11 12">NKW57</strain>
    </source>
</reference>
<dbReference type="EMBL" id="BSYJ01000001">
    <property type="protein sequence ID" value="GMG85822.1"/>
    <property type="molecule type" value="Genomic_DNA"/>
</dbReference>
<evidence type="ECO:0000259" key="9">
    <source>
        <dbReference type="Pfam" id="PF07662"/>
    </source>
</evidence>
<dbReference type="Pfam" id="PF07662">
    <property type="entry name" value="Nucleos_tra2_C"/>
    <property type="match status" value="1"/>
</dbReference>
<feature type="transmembrane region" description="Helical" evidence="7">
    <location>
        <begin position="104"/>
        <end position="128"/>
    </location>
</feature>
<accession>A0ABQ6LUU4</accession>
<protein>
    <submittedName>
        <fullName evidence="11">Nucleoside transporter C-terminal domain-containing protein</fullName>
    </submittedName>
</protein>
<keyword evidence="4 7" id="KW-0812">Transmembrane</keyword>
<dbReference type="Pfam" id="PF01773">
    <property type="entry name" value="Nucleos_tra2_N"/>
    <property type="match status" value="1"/>
</dbReference>
<evidence type="ECO:0000313" key="12">
    <source>
        <dbReference type="Proteomes" id="UP001224392"/>
    </source>
</evidence>
<gene>
    <name evidence="11" type="ORF">MNKW57_01430</name>
</gene>
<evidence type="ECO:0000256" key="3">
    <source>
        <dbReference type="ARBA" id="ARBA00022475"/>
    </source>
</evidence>
<comment type="subcellular location">
    <subcellularLocation>
        <location evidence="1">Cell membrane</location>
        <topology evidence="1">Multi-pass membrane protein</topology>
    </subcellularLocation>
</comment>
<feature type="transmembrane region" description="Helical" evidence="7">
    <location>
        <begin position="302"/>
        <end position="319"/>
    </location>
</feature>
<feature type="transmembrane region" description="Helical" evidence="7">
    <location>
        <begin position="268"/>
        <end position="290"/>
    </location>
</feature>
<feature type="transmembrane region" description="Helical" evidence="7">
    <location>
        <begin position="181"/>
        <end position="201"/>
    </location>
</feature>
<dbReference type="PANTHER" id="PTHR10590">
    <property type="entry name" value="SODIUM/NUCLEOSIDE COTRANSPORTER"/>
    <property type="match status" value="1"/>
</dbReference>
<dbReference type="InterPro" id="IPR002668">
    <property type="entry name" value="CNT_N_dom"/>
</dbReference>
<sequence>MVIMASAAAWQALLGIIVFTSIPLLLSENRRAVSWRLVAGALAAQFLLALLLLRVPLVQDLLLGLNGFVKAIEAAAIAGSSYMFGYLGGAPLPFEAKGPGSSFIVAFQVLPVVLVMSALSAVLFYWGLLQKIIYWLGRGLQRLLGLDGLQTFSVASSLFFGIVEAPLLIKPYFREMPRATLFLVMTAGMSTVAGTVMVLYATQLQGILDNPAGHILVASLISLPAAVLLAHLWLPGSDSGDHRIPEVESEAQGAVDALVRGTEDGVRLMLNIIGMIIVLFACIHLANAILGALFGEQITIEYLVSLAMAPIVWLMGIGGDDLGTAAELLSIKVVFNEFVAYQKMAELGAGAMSAQANLIMAYAICGFANFASLGLVVGTISTMVPERTNEVAALAPKALLAGLLATCMTGAVVGLVA</sequence>
<feature type="transmembrane region" description="Helical" evidence="7">
    <location>
        <begin position="398"/>
        <end position="416"/>
    </location>
</feature>
<keyword evidence="12" id="KW-1185">Reference proteome</keyword>
<feature type="domain" description="Concentrative nucleoside transporter N-terminal" evidence="8">
    <location>
        <begin position="14"/>
        <end position="87"/>
    </location>
</feature>
<dbReference type="Pfam" id="PF07670">
    <property type="entry name" value="Gate"/>
    <property type="match status" value="1"/>
</dbReference>
<proteinExistence type="inferred from homology"/>
<keyword evidence="3" id="KW-1003">Cell membrane</keyword>
<evidence type="ECO:0000256" key="5">
    <source>
        <dbReference type="ARBA" id="ARBA00022989"/>
    </source>
</evidence>
<dbReference type="PANTHER" id="PTHR10590:SF4">
    <property type="entry name" value="SOLUTE CARRIER FAMILY 28 MEMBER 3"/>
    <property type="match status" value="1"/>
</dbReference>
<dbReference type="InterPro" id="IPR011657">
    <property type="entry name" value="CNT_C_dom"/>
</dbReference>
<evidence type="ECO:0000313" key="11">
    <source>
        <dbReference type="EMBL" id="GMG85822.1"/>
    </source>
</evidence>
<evidence type="ECO:0000259" key="8">
    <source>
        <dbReference type="Pfam" id="PF01773"/>
    </source>
</evidence>
<keyword evidence="6 7" id="KW-0472">Membrane</keyword>
<feature type="domain" description="Concentrative nucleoside transporter C-terminal" evidence="9">
    <location>
        <begin position="214"/>
        <end position="414"/>
    </location>
</feature>
<feature type="transmembrane region" description="Helical" evidence="7">
    <location>
        <begin position="65"/>
        <end position="84"/>
    </location>
</feature>
<dbReference type="InterPro" id="IPR011642">
    <property type="entry name" value="Gate_dom"/>
</dbReference>
<feature type="transmembrane region" description="Helical" evidence="7">
    <location>
        <begin position="32"/>
        <end position="53"/>
    </location>
</feature>